<feature type="transmembrane region" description="Helical" evidence="1">
    <location>
        <begin position="40"/>
        <end position="56"/>
    </location>
</feature>
<sequence>MDSFKDARFTELKYLLNKGGVDVEKSFLGIQLSFFEKSRLYQSFVAFLAFCFVMRLRPFTF</sequence>
<proteinExistence type="predicted"/>
<accession>A0A072TKW0</accession>
<evidence type="ECO:0000313" key="3">
    <source>
        <dbReference type="EnsemblPlants" id="KEH18067"/>
    </source>
</evidence>
<dbReference type="Proteomes" id="UP000002051">
    <property type="component" value="Chromosome 8"/>
</dbReference>
<gene>
    <name evidence="2" type="ordered locus">MTR_8g010520</name>
</gene>
<evidence type="ECO:0000313" key="4">
    <source>
        <dbReference type="Proteomes" id="UP000002051"/>
    </source>
</evidence>
<evidence type="ECO:0000313" key="2">
    <source>
        <dbReference type="EMBL" id="KEH18067.1"/>
    </source>
</evidence>
<dbReference type="EMBL" id="CM001224">
    <property type="protein sequence ID" value="KEH18067.1"/>
    <property type="molecule type" value="Genomic_DNA"/>
</dbReference>
<protein>
    <submittedName>
        <fullName evidence="2">Transmembrane protein, putative</fullName>
    </submittedName>
</protein>
<reference evidence="2 4" key="1">
    <citation type="journal article" date="2011" name="Nature">
        <title>The Medicago genome provides insight into the evolution of rhizobial symbioses.</title>
        <authorList>
            <person name="Young N.D."/>
            <person name="Debelle F."/>
            <person name="Oldroyd G.E."/>
            <person name="Geurts R."/>
            <person name="Cannon S.B."/>
            <person name="Udvardi M.K."/>
            <person name="Benedito V.A."/>
            <person name="Mayer K.F."/>
            <person name="Gouzy J."/>
            <person name="Schoof H."/>
            <person name="Van de Peer Y."/>
            <person name="Proost S."/>
            <person name="Cook D.R."/>
            <person name="Meyers B.C."/>
            <person name="Spannagl M."/>
            <person name="Cheung F."/>
            <person name="De Mita S."/>
            <person name="Krishnakumar V."/>
            <person name="Gundlach H."/>
            <person name="Zhou S."/>
            <person name="Mudge J."/>
            <person name="Bharti A.K."/>
            <person name="Murray J.D."/>
            <person name="Naoumkina M.A."/>
            <person name="Rosen B."/>
            <person name="Silverstein K.A."/>
            <person name="Tang H."/>
            <person name="Rombauts S."/>
            <person name="Zhao P.X."/>
            <person name="Zhou P."/>
            <person name="Barbe V."/>
            <person name="Bardou P."/>
            <person name="Bechner M."/>
            <person name="Bellec A."/>
            <person name="Berger A."/>
            <person name="Berges H."/>
            <person name="Bidwell S."/>
            <person name="Bisseling T."/>
            <person name="Choisne N."/>
            <person name="Couloux A."/>
            <person name="Denny R."/>
            <person name="Deshpande S."/>
            <person name="Dai X."/>
            <person name="Doyle J.J."/>
            <person name="Dudez A.M."/>
            <person name="Farmer A.D."/>
            <person name="Fouteau S."/>
            <person name="Franken C."/>
            <person name="Gibelin C."/>
            <person name="Gish J."/>
            <person name="Goldstein S."/>
            <person name="Gonzalez A.J."/>
            <person name="Green P.J."/>
            <person name="Hallab A."/>
            <person name="Hartog M."/>
            <person name="Hua A."/>
            <person name="Humphray S.J."/>
            <person name="Jeong D.H."/>
            <person name="Jing Y."/>
            <person name="Jocker A."/>
            <person name="Kenton S.M."/>
            <person name="Kim D.J."/>
            <person name="Klee K."/>
            <person name="Lai H."/>
            <person name="Lang C."/>
            <person name="Lin S."/>
            <person name="Macmil S.L."/>
            <person name="Magdelenat G."/>
            <person name="Matthews L."/>
            <person name="McCorrison J."/>
            <person name="Monaghan E.L."/>
            <person name="Mun J.H."/>
            <person name="Najar F.Z."/>
            <person name="Nicholson C."/>
            <person name="Noirot C."/>
            <person name="O'Bleness M."/>
            <person name="Paule C.R."/>
            <person name="Poulain J."/>
            <person name="Prion F."/>
            <person name="Qin B."/>
            <person name="Qu C."/>
            <person name="Retzel E.F."/>
            <person name="Riddle C."/>
            <person name="Sallet E."/>
            <person name="Samain S."/>
            <person name="Samson N."/>
            <person name="Sanders I."/>
            <person name="Saurat O."/>
            <person name="Scarpelli C."/>
            <person name="Schiex T."/>
            <person name="Segurens B."/>
            <person name="Severin A.J."/>
            <person name="Sherrier D.J."/>
            <person name="Shi R."/>
            <person name="Sims S."/>
            <person name="Singer S.R."/>
            <person name="Sinharoy S."/>
            <person name="Sterck L."/>
            <person name="Viollet A."/>
            <person name="Wang B.B."/>
            <person name="Wang K."/>
            <person name="Wang M."/>
            <person name="Wang X."/>
            <person name="Warfsmann J."/>
            <person name="Weissenbach J."/>
            <person name="White D.D."/>
            <person name="White J.D."/>
            <person name="Wiley G.B."/>
            <person name="Wincker P."/>
            <person name="Xing Y."/>
            <person name="Yang L."/>
            <person name="Yao Z."/>
            <person name="Ying F."/>
            <person name="Zhai J."/>
            <person name="Zhou L."/>
            <person name="Zuber A."/>
            <person name="Denarie J."/>
            <person name="Dixon R.A."/>
            <person name="May G.D."/>
            <person name="Schwartz D.C."/>
            <person name="Rogers J."/>
            <person name="Quetier F."/>
            <person name="Town C.D."/>
            <person name="Roe B.A."/>
        </authorList>
    </citation>
    <scope>NUCLEOTIDE SEQUENCE [LARGE SCALE GENOMIC DNA]</scope>
    <source>
        <strain evidence="2">A17</strain>
        <strain evidence="3 4">cv. Jemalong A17</strain>
    </source>
</reference>
<dbReference type="HOGENOM" id="CLU_2926141_0_0_1"/>
<keyword evidence="1" id="KW-0472">Membrane</keyword>
<keyword evidence="4" id="KW-1185">Reference proteome</keyword>
<keyword evidence="1" id="KW-1133">Transmembrane helix</keyword>
<dbReference type="AlphaFoldDB" id="A0A072TKW0"/>
<reference evidence="2 4" key="2">
    <citation type="journal article" date="2014" name="BMC Genomics">
        <title>An improved genome release (version Mt4.0) for the model legume Medicago truncatula.</title>
        <authorList>
            <person name="Tang H."/>
            <person name="Krishnakumar V."/>
            <person name="Bidwell S."/>
            <person name="Rosen B."/>
            <person name="Chan A."/>
            <person name="Zhou S."/>
            <person name="Gentzbittel L."/>
            <person name="Childs K.L."/>
            <person name="Yandell M."/>
            <person name="Gundlach H."/>
            <person name="Mayer K.F."/>
            <person name="Schwartz D.C."/>
            <person name="Town C.D."/>
        </authorList>
    </citation>
    <scope>GENOME REANNOTATION</scope>
    <source>
        <strain evidence="2">A17</strain>
        <strain evidence="3 4">cv. Jemalong A17</strain>
    </source>
</reference>
<name>A0A072TKW0_MEDTR</name>
<organism evidence="2 4">
    <name type="scientific">Medicago truncatula</name>
    <name type="common">Barrel medic</name>
    <name type="synonym">Medicago tribuloides</name>
    <dbReference type="NCBI Taxonomy" id="3880"/>
    <lineage>
        <taxon>Eukaryota</taxon>
        <taxon>Viridiplantae</taxon>
        <taxon>Streptophyta</taxon>
        <taxon>Embryophyta</taxon>
        <taxon>Tracheophyta</taxon>
        <taxon>Spermatophyta</taxon>
        <taxon>Magnoliopsida</taxon>
        <taxon>eudicotyledons</taxon>
        <taxon>Gunneridae</taxon>
        <taxon>Pentapetalae</taxon>
        <taxon>rosids</taxon>
        <taxon>fabids</taxon>
        <taxon>Fabales</taxon>
        <taxon>Fabaceae</taxon>
        <taxon>Papilionoideae</taxon>
        <taxon>50 kb inversion clade</taxon>
        <taxon>NPAAA clade</taxon>
        <taxon>Hologalegina</taxon>
        <taxon>IRL clade</taxon>
        <taxon>Trifolieae</taxon>
        <taxon>Medicago</taxon>
    </lineage>
</organism>
<dbReference type="EnsemblPlants" id="KEH18067">
    <property type="protein sequence ID" value="KEH18067"/>
    <property type="gene ID" value="MTR_8g010520"/>
</dbReference>
<keyword evidence="1 2" id="KW-0812">Transmembrane</keyword>
<evidence type="ECO:0000256" key="1">
    <source>
        <dbReference type="SAM" id="Phobius"/>
    </source>
</evidence>
<dbReference type="PaxDb" id="3880-AES83342"/>
<reference evidence="3" key="3">
    <citation type="submission" date="2015-04" db="UniProtKB">
        <authorList>
            <consortium name="EnsemblPlants"/>
        </authorList>
    </citation>
    <scope>IDENTIFICATION</scope>
    <source>
        <strain evidence="3">cv. Jemalong A17</strain>
    </source>
</reference>